<dbReference type="Gene3D" id="3.40.50.150">
    <property type="entry name" value="Vaccinia Virus protein VP39"/>
    <property type="match status" value="1"/>
</dbReference>
<evidence type="ECO:0000259" key="9">
    <source>
        <dbReference type="SMART" id="SM00813"/>
    </source>
</evidence>
<feature type="domain" description="Alpha-L-arabinofuranosidase C-terminal" evidence="9">
    <location>
        <begin position="309"/>
        <end position="509"/>
    </location>
</feature>
<evidence type="ECO:0000256" key="7">
    <source>
        <dbReference type="ARBA" id="ARBA00023295"/>
    </source>
</evidence>
<dbReference type="InterPro" id="IPR010720">
    <property type="entry name" value="Alpha-L-AF_C"/>
</dbReference>
<dbReference type="PANTHER" id="PTHR43576:SF3">
    <property type="entry name" value="ALPHA-L-ARABINOFURANOSIDASE C"/>
    <property type="match status" value="1"/>
</dbReference>
<evidence type="ECO:0000313" key="10">
    <source>
        <dbReference type="EMBL" id="KAK4091169.1"/>
    </source>
</evidence>
<comment type="function">
    <text evidence="8">Alpha-L-arabinofuranosidase involved in the degradation of arabinoxylan, a major component of plant hemicellulose. Acts only on small linear 1,5-alpha-linked L-arabinofuranosyl oligosaccharides.</text>
</comment>
<keyword evidence="11" id="KW-1185">Reference proteome</keyword>
<dbReference type="CDD" id="cd02440">
    <property type="entry name" value="AdoMet_MTases"/>
    <property type="match status" value="1"/>
</dbReference>
<evidence type="ECO:0000256" key="8">
    <source>
        <dbReference type="ARBA" id="ARBA00037415"/>
    </source>
</evidence>
<evidence type="ECO:0000256" key="5">
    <source>
        <dbReference type="ARBA" id="ARBA00022801"/>
    </source>
</evidence>
<proteinExistence type="inferred from homology"/>
<evidence type="ECO:0000256" key="3">
    <source>
        <dbReference type="ARBA" id="ARBA00007186"/>
    </source>
</evidence>
<protein>
    <recommendedName>
        <fullName evidence="4">non-reducing end alpha-L-arabinofuranosidase</fullName>
        <ecNumber evidence="4">3.2.1.55</ecNumber>
    </recommendedName>
</protein>
<dbReference type="Pfam" id="PF22848">
    <property type="entry name" value="ASD1_dom"/>
    <property type="match status" value="1"/>
</dbReference>
<dbReference type="SUPFAM" id="SSF51011">
    <property type="entry name" value="Glycosyl hydrolase domain"/>
    <property type="match status" value="1"/>
</dbReference>
<dbReference type="SMART" id="SM00813">
    <property type="entry name" value="Alpha-L-AF_C"/>
    <property type="match status" value="1"/>
</dbReference>
<reference evidence="10 11" key="1">
    <citation type="journal article" date="2024" name="Microbiol. Resour. Announc.">
        <title>Genome annotations for the ascomycete fungi Trichoderma harzianum, Trichoderma aggressivum, and Purpureocillium lilacinum.</title>
        <authorList>
            <person name="Beijen E.P.W."/>
            <person name="Ohm R.A."/>
        </authorList>
    </citation>
    <scope>NUCLEOTIDE SEQUENCE [LARGE SCALE GENOMIC DNA]</scope>
    <source>
        <strain evidence="10 11">CBS 150709</strain>
    </source>
</reference>
<keyword evidence="6" id="KW-0119">Carbohydrate metabolism</keyword>
<dbReference type="PANTHER" id="PTHR43576">
    <property type="entry name" value="ALPHA-L-ARABINOFURANOSIDASE C-RELATED"/>
    <property type="match status" value="1"/>
</dbReference>
<evidence type="ECO:0000313" key="11">
    <source>
        <dbReference type="Proteomes" id="UP001287286"/>
    </source>
</evidence>
<gene>
    <name evidence="10" type="ORF">Purlil1_4749</name>
</gene>
<dbReference type="EMBL" id="JAWRVI010000013">
    <property type="protein sequence ID" value="KAK4091169.1"/>
    <property type="molecule type" value="Genomic_DNA"/>
</dbReference>
<comment type="similarity">
    <text evidence="3">Belongs to the glycosyl hydrolase 51 family.</text>
</comment>
<comment type="catalytic activity">
    <reaction evidence="1">
        <text>Hydrolysis of terminal non-reducing alpha-L-arabinofuranoside residues in alpha-L-arabinosides.</text>
        <dbReference type="EC" id="3.2.1.55"/>
    </reaction>
</comment>
<dbReference type="InterPro" id="IPR017853">
    <property type="entry name" value="GH"/>
</dbReference>
<comment type="caution">
    <text evidence="10">The sequence shown here is derived from an EMBL/GenBank/DDBJ whole genome shotgun (WGS) entry which is preliminary data.</text>
</comment>
<dbReference type="SUPFAM" id="SSF51445">
    <property type="entry name" value="(Trans)glycosidases"/>
    <property type="match status" value="1"/>
</dbReference>
<dbReference type="Gene3D" id="2.60.40.1180">
    <property type="entry name" value="Golgi alpha-mannosidase II"/>
    <property type="match status" value="1"/>
</dbReference>
<dbReference type="SUPFAM" id="SSF53335">
    <property type="entry name" value="S-adenosyl-L-methionine-dependent methyltransferases"/>
    <property type="match status" value="1"/>
</dbReference>
<evidence type="ECO:0000256" key="4">
    <source>
        <dbReference type="ARBA" id="ARBA00012670"/>
    </source>
</evidence>
<name>A0ABR0C492_PURLI</name>
<comment type="pathway">
    <text evidence="2">Glycan metabolism; L-arabinan degradation.</text>
</comment>
<dbReference type="Pfam" id="PF06964">
    <property type="entry name" value="Alpha-L-AF_C"/>
    <property type="match status" value="1"/>
</dbReference>
<dbReference type="Gene3D" id="3.20.20.80">
    <property type="entry name" value="Glycosidases"/>
    <property type="match status" value="1"/>
</dbReference>
<dbReference type="EC" id="3.2.1.55" evidence="4"/>
<sequence length="795" mass="87772">MATFARIADDETPSISVDARAIVADVDDNIYGGFTEHIGRCIYGGIYDPGNALADENGFRKDVIEALQELRVPVVRYPGGNFVATYHWLDGVGPKADRPKRPELAWDGMESNQFGTDEFLKWCEVVGTEPYFCLNFGTGTLDEALGWIEYCNSNKDTHYANLRRKHGRKEPYNVKYWALGNEVWGPWQVEQMTKEDYAKKAYQWAKAIKLLDPSVKLILCGETGYSSWDFHVIKECIKLDLHGLGGSTTVGLIDMHSIHIYTASSDHAKNATAPRAAERAIEITAGLIDLARAENHVPPTVPRQKICFDEWNVWDPVRAPGEQGAEERYTLSDALAVGVWLNVFVRQAKHVGMANIAQSVNVISPLMTTSKGVVKQTTWWPLLLFSKYMRGRTVAVNVRSGEYQGDTEPAWIRGTMDTPWLDVSAVLDNGVVNLAVVNVHEQRDFVTELAGVEASGKVEVYAVTGPGVDAVNTEEKQEVGISESTWDGQGNPSPAKRHTAFETTRTPGSQSHMLSGACFSLPPSCSSTCADLVFFTPAVYASARAALRGGKYGTLGSPAAFKESAFYLWFKTISRPPFGAPSLRLPTDNAPDHHFIEVESTRTPVPQLVPQASGLVLELGPGMGNQLRRFEKSKVTRVVGVESNAHFAPDILLQVQEQGLEDVYELLTCSVDDSNALERHGIVAGSLDTVLSIQVLCSVPHPEATLKELYRLLKPGGKLIFWEHHRSSDWVTVVMQYLWNPIWSQFIGCHMTRDIPAAIATAGEWENLDSIDGDKRTWALMPRAWGVLIKPSAPA</sequence>
<evidence type="ECO:0000256" key="1">
    <source>
        <dbReference type="ARBA" id="ARBA00001462"/>
    </source>
</evidence>
<dbReference type="InterPro" id="IPR055235">
    <property type="entry name" value="ASD1_cat"/>
</dbReference>
<evidence type="ECO:0000256" key="6">
    <source>
        <dbReference type="ARBA" id="ARBA00023277"/>
    </source>
</evidence>
<organism evidence="10 11">
    <name type="scientific">Purpureocillium lilacinum</name>
    <name type="common">Paecilomyces lilacinus</name>
    <dbReference type="NCBI Taxonomy" id="33203"/>
    <lineage>
        <taxon>Eukaryota</taxon>
        <taxon>Fungi</taxon>
        <taxon>Dikarya</taxon>
        <taxon>Ascomycota</taxon>
        <taxon>Pezizomycotina</taxon>
        <taxon>Sordariomycetes</taxon>
        <taxon>Hypocreomycetidae</taxon>
        <taxon>Hypocreales</taxon>
        <taxon>Ophiocordycipitaceae</taxon>
        <taxon>Purpureocillium</taxon>
    </lineage>
</organism>
<keyword evidence="5" id="KW-0378">Hydrolase</keyword>
<keyword evidence="7" id="KW-0326">Glycosidase</keyword>
<accession>A0ABR0C492</accession>
<dbReference type="InterPro" id="IPR029063">
    <property type="entry name" value="SAM-dependent_MTases_sf"/>
</dbReference>
<dbReference type="InterPro" id="IPR013780">
    <property type="entry name" value="Glyco_hydro_b"/>
</dbReference>
<evidence type="ECO:0000256" key="2">
    <source>
        <dbReference type="ARBA" id="ARBA00004834"/>
    </source>
</evidence>
<dbReference type="Proteomes" id="UP001287286">
    <property type="component" value="Unassembled WGS sequence"/>
</dbReference>
<dbReference type="Pfam" id="PF13489">
    <property type="entry name" value="Methyltransf_23"/>
    <property type="match status" value="1"/>
</dbReference>